<evidence type="ECO:0000256" key="9">
    <source>
        <dbReference type="ARBA" id="ARBA00023235"/>
    </source>
</evidence>
<dbReference type="OrthoDB" id="9773982at2"/>
<comment type="caution">
    <text evidence="14">The sequence shown here is derived from an EMBL/GenBank/DDBJ whole genome shotgun (WGS) entry which is preliminary data.</text>
</comment>
<keyword evidence="9" id="KW-0413">Isomerase</keyword>
<evidence type="ECO:0000259" key="13">
    <source>
        <dbReference type="PROSITE" id="PS51199"/>
    </source>
</evidence>
<organism evidence="14 15">
    <name type="scientific">Marinisporobacter balticus</name>
    <dbReference type="NCBI Taxonomy" id="2018667"/>
    <lineage>
        <taxon>Bacteria</taxon>
        <taxon>Bacillati</taxon>
        <taxon>Bacillota</taxon>
        <taxon>Clostridia</taxon>
        <taxon>Peptostreptococcales</taxon>
        <taxon>Thermotaleaceae</taxon>
        <taxon>Marinisporobacter</taxon>
    </lineage>
</organism>
<evidence type="ECO:0000256" key="6">
    <source>
        <dbReference type="ARBA" id="ARBA00022806"/>
    </source>
</evidence>
<gene>
    <name evidence="14" type="ORF">EV214_13165</name>
</gene>
<comment type="function">
    <text evidence="12">The main replicative DNA helicase, it participates in initiation and elongation during chromosome replication. Travels ahead of the DNA replisome, separating dsDNA into templates for DNA synthesis. A processive ATP-dependent 5'-3' DNA helicase it has DNA-dependent ATPase activity.</text>
</comment>
<dbReference type="NCBIfam" id="TIGR00665">
    <property type="entry name" value="DnaB"/>
    <property type="match status" value="1"/>
</dbReference>
<dbReference type="Pfam" id="PF03796">
    <property type="entry name" value="DnaB_C"/>
    <property type="match status" value="1"/>
</dbReference>
<name>A0A4R2K841_9FIRM</name>
<dbReference type="InterPro" id="IPR007694">
    <property type="entry name" value="DNA_helicase_DnaB-like_C"/>
</dbReference>
<reference evidence="14 15" key="1">
    <citation type="submission" date="2019-03" db="EMBL/GenBank/DDBJ databases">
        <title>Genomic Encyclopedia of Type Strains, Phase IV (KMG-IV): sequencing the most valuable type-strain genomes for metagenomic binning, comparative biology and taxonomic classification.</title>
        <authorList>
            <person name="Goeker M."/>
        </authorList>
    </citation>
    <scope>NUCLEOTIDE SEQUENCE [LARGE SCALE GENOMIC DNA]</scope>
    <source>
        <strain evidence="14 15">DSM 102940</strain>
    </source>
</reference>
<comment type="similarity">
    <text evidence="1 12">Belongs to the helicase family. DnaB subfamily.</text>
</comment>
<evidence type="ECO:0000313" key="15">
    <source>
        <dbReference type="Proteomes" id="UP000294919"/>
    </source>
</evidence>
<dbReference type="GO" id="GO:0043139">
    <property type="term" value="F:5'-3' DNA helicase activity"/>
    <property type="evidence" value="ECO:0007669"/>
    <property type="project" value="UniProtKB-EC"/>
</dbReference>
<keyword evidence="2 12" id="KW-0639">Primosome</keyword>
<evidence type="ECO:0000256" key="8">
    <source>
        <dbReference type="ARBA" id="ARBA00023125"/>
    </source>
</evidence>
<evidence type="ECO:0000256" key="7">
    <source>
        <dbReference type="ARBA" id="ARBA00022840"/>
    </source>
</evidence>
<evidence type="ECO:0000256" key="12">
    <source>
        <dbReference type="RuleBase" id="RU362085"/>
    </source>
</evidence>
<dbReference type="EC" id="5.6.2.3" evidence="11 12"/>
<dbReference type="Proteomes" id="UP000294919">
    <property type="component" value="Unassembled WGS sequence"/>
</dbReference>
<keyword evidence="6 12" id="KW-0347">Helicase</keyword>
<dbReference type="GO" id="GO:0016887">
    <property type="term" value="F:ATP hydrolysis activity"/>
    <property type="evidence" value="ECO:0007669"/>
    <property type="project" value="RHEA"/>
</dbReference>
<evidence type="ECO:0000313" key="14">
    <source>
        <dbReference type="EMBL" id="TCO69541.1"/>
    </source>
</evidence>
<dbReference type="SUPFAM" id="SSF48024">
    <property type="entry name" value="N-terminal domain of DnaB helicase"/>
    <property type="match status" value="1"/>
</dbReference>
<keyword evidence="7 12" id="KW-0067">ATP-binding</keyword>
<evidence type="ECO:0000256" key="2">
    <source>
        <dbReference type="ARBA" id="ARBA00022515"/>
    </source>
</evidence>
<dbReference type="InterPro" id="IPR016136">
    <property type="entry name" value="DNA_helicase_N/primase_C"/>
</dbReference>
<accession>A0A4R2K841</accession>
<dbReference type="GO" id="GO:0005829">
    <property type="term" value="C:cytosol"/>
    <property type="evidence" value="ECO:0007669"/>
    <property type="project" value="TreeGrafter"/>
</dbReference>
<dbReference type="EMBL" id="SLWV01000031">
    <property type="protein sequence ID" value="TCO69541.1"/>
    <property type="molecule type" value="Genomic_DNA"/>
</dbReference>
<evidence type="ECO:0000256" key="11">
    <source>
        <dbReference type="NCBIfam" id="TIGR00665"/>
    </source>
</evidence>
<dbReference type="AlphaFoldDB" id="A0A4R2K841"/>
<dbReference type="InterPro" id="IPR036185">
    <property type="entry name" value="DNA_heli_DnaB-like_N_sf"/>
</dbReference>
<dbReference type="GO" id="GO:0006269">
    <property type="term" value="P:DNA replication, synthesis of primer"/>
    <property type="evidence" value="ECO:0007669"/>
    <property type="project" value="UniProtKB-UniRule"/>
</dbReference>
<evidence type="ECO:0000256" key="5">
    <source>
        <dbReference type="ARBA" id="ARBA00022801"/>
    </source>
</evidence>
<keyword evidence="4 12" id="KW-0547">Nucleotide-binding</keyword>
<keyword evidence="8 12" id="KW-0238">DNA-binding</keyword>
<dbReference type="InterPro" id="IPR007693">
    <property type="entry name" value="DNA_helicase_DnaB-like_N"/>
</dbReference>
<dbReference type="Gene3D" id="3.40.50.300">
    <property type="entry name" value="P-loop containing nucleotide triphosphate hydrolases"/>
    <property type="match status" value="1"/>
</dbReference>
<evidence type="ECO:0000256" key="10">
    <source>
        <dbReference type="ARBA" id="ARBA00048954"/>
    </source>
</evidence>
<dbReference type="PANTHER" id="PTHR30153">
    <property type="entry name" value="REPLICATIVE DNA HELICASE DNAB"/>
    <property type="match status" value="1"/>
</dbReference>
<dbReference type="GO" id="GO:0005524">
    <property type="term" value="F:ATP binding"/>
    <property type="evidence" value="ECO:0007669"/>
    <property type="project" value="UniProtKB-UniRule"/>
</dbReference>
<keyword evidence="5 12" id="KW-0378">Hydrolase</keyword>
<feature type="domain" description="SF4 helicase" evidence="13">
    <location>
        <begin position="158"/>
        <end position="421"/>
    </location>
</feature>
<comment type="catalytic activity">
    <reaction evidence="10 12">
        <text>ATP + H2O = ADP + phosphate + H(+)</text>
        <dbReference type="Rhea" id="RHEA:13065"/>
        <dbReference type="ChEBI" id="CHEBI:15377"/>
        <dbReference type="ChEBI" id="CHEBI:15378"/>
        <dbReference type="ChEBI" id="CHEBI:30616"/>
        <dbReference type="ChEBI" id="CHEBI:43474"/>
        <dbReference type="ChEBI" id="CHEBI:456216"/>
        <dbReference type="EC" id="5.6.2.3"/>
    </reaction>
</comment>
<sequence>MIQNLNLEQSILSCMIQDYNCAKEGFILTENDFVSNTHKAIFEAIKEMVQDNKQIDHLTLAEHMNQKINITELIALSNAEPTTTNFLNYMKQLKGVTNRRSYYYLAQEIMEKAKAGEDVSEFTEQEVFKLNETVESAEFTETKDIVFEVLDGIEERYKINGISGVTTGYKALDRMTDGLQKQDLIYLAARPSMGKTALAVNIGQNAAEKGNKVAIFSFEMSKEALIKRMVMSEAIVSDEKIRGKSMGDNDWGRLAKATNILYRRNIFISDKANSTVAEMKSMARKLKRRKGLDLIIIDYLQMVRAIEGSSRREQVESISRNLKNLAKEIDVPVIVISSLSRANTQRSNNKPILSDLRETGQIEYDADIVMFIHREEYYDPSSENRGEAEIIIAKQRNGPVGIVKLGWVAPCTKFIDYESLEKHRRS</sequence>
<dbReference type="Gene3D" id="1.10.860.10">
    <property type="entry name" value="DNAb Helicase, Chain A"/>
    <property type="match status" value="1"/>
</dbReference>
<proteinExistence type="inferred from homology"/>
<dbReference type="Pfam" id="PF00772">
    <property type="entry name" value="DnaB"/>
    <property type="match status" value="1"/>
</dbReference>
<dbReference type="InterPro" id="IPR007692">
    <property type="entry name" value="DNA_helicase_DnaB"/>
</dbReference>
<evidence type="ECO:0000256" key="4">
    <source>
        <dbReference type="ARBA" id="ARBA00022741"/>
    </source>
</evidence>
<dbReference type="GO" id="GO:0003677">
    <property type="term" value="F:DNA binding"/>
    <property type="evidence" value="ECO:0007669"/>
    <property type="project" value="UniProtKB-UniRule"/>
</dbReference>
<dbReference type="InterPro" id="IPR027417">
    <property type="entry name" value="P-loop_NTPase"/>
</dbReference>
<dbReference type="PANTHER" id="PTHR30153:SF2">
    <property type="entry name" value="REPLICATIVE DNA HELICASE"/>
    <property type="match status" value="1"/>
</dbReference>
<dbReference type="RefSeq" id="WP_132247557.1">
    <property type="nucleotide sequence ID" value="NZ_SLWV01000031.1"/>
</dbReference>
<dbReference type="GO" id="GO:1990077">
    <property type="term" value="C:primosome complex"/>
    <property type="evidence" value="ECO:0007669"/>
    <property type="project" value="UniProtKB-UniRule"/>
</dbReference>
<evidence type="ECO:0000256" key="3">
    <source>
        <dbReference type="ARBA" id="ARBA00022705"/>
    </source>
</evidence>
<dbReference type="CDD" id="cd00984">
    <property type="entry name" value="DnaB_C"/>
    <property type="match status" value="1"/>
</dbReference>
<dbReference type="SUPFAM" id="SSF52540">
    <property type="entry name" value="P-loop containing nucleoside triphosphate hydrolases"/>
    <property type="match status" value="1"/>
</dbReference>
<protein>
    <recommendedName>
        <fullName evidence="11 12">Replicative DNA helicase</fullName>
        <ecNumber evidence="11 12">5.6.2.3</ecNumber>
    </recommendedName>
</protein>
<dbReference type="PROSITE" id="PS51199">
    <property type="entry name" value="SF4_HELICASE"/>
    <property type="match status" value="1"/>
</dbReference>
<evidence type="ECO:0000256" key="1">
    <source>
        <dbReference type="ARBA" id="ARBA00008428"/>
    </source>
</evidence>
<keyword evidence="15" id="KW-1185">Reference proteome</keyword>
<keyword evidence="3 12" id="KW-0235">DNA replication</keyword>